<dbReference type="PANTHER" id="PTHR11101">
    <property type="entry name" value="PHOSPHATE TRANSPORTER"/>
    <property type="match status" value="1"/>
</dbReference>
<feature type="transmembrane region" description="Helical" evidence="6">
    <location>
        <begin position="139"/>
        <end position="160"/>
    </location>
</feature>
<dbReference type="Pfam" id="PF01384">
    <property type="entry name" value="PHO4"/>
    <property type="match status" value="1"/>
</dbReference>
<feature type="transmembrane region" description="Helical" evidence="6">
    <location>
        <begin position="480"/>
        <end position="505"/>
    </location>
</feature>
<dbReference type="PANTHER" id="PTHR11101:SF80">
    <property type="entry name" value="PHOSPHATE TRANSPORTER"/>
    <property type="match status" value="1"/>
</dbReference>
<feature type="transmembrane region" description="Helical" evidence="6">
    <location>
        <begin position="38"/>
        <end position="57"/>
    </location>
</feature>
<feature type="transmembrane region" description="Helical" evidence="6">
    <location>
        <begin position="389"/>
        <end position="408"/>
    </location>
</feature>
<feature type="transmembrane region" description="Helical" evidence="6">
    <location>
        <begin position="414"/>
        <end position="430"/>
    </location>
</feature>
<keyword evidence="6" id="KW-0592">Phosphate transport</keyword>
<keyword evidence="2 6" id="KW-0813">Transport</keyword>
<dbReference type="EMBL" id="BMHV01000024">
    <property type="protein sequence ID" value="GGF72382.1"/>
    <property type="molecule type" value="Genomic_DNA"/>
</dbReference>
<feature type="transmembrane region" description="Helical" evidence="6">
    <location>
        <begin position="172"/>
        <end position="192"/>
    </location>
</feature>
<dbReference type="Proteomes" id="UP000632498">
    <property type="component" value="Unassembled WGS sequence"/>
</dbReference>
<proteinExistence type="inferred from homology"/>
<feature type="transmembrane region" description="Helical" evidence="6">
    <location>
        <begin position="304"/>
        <end position="322"/>
    </location>
</feature>
<protein>
    <recommendedName>
        <fullName evidence="6">Phosphate transporter</fullName>
    </recommendedName>
</protein>
<evidence type="ECO:0000256" key="4">
    <source>
        <dbReference type="ARBA" id="ARBA00022989"/>
    </source>
</evidence>
<keyword evidence="5 6" id="KW-0472">Membrane</keyword>
<organism evidence="8 9">
    <name type="scientific">Terasakiella brassicae</name>
    <dbReference type="NCBI Taxonomy" id="1634917"/>
    <lineage>
        <taxon>Bacteria</taxon>
        <taxon>Pseudomonadati</taxon>
        <taxon>Pseudomonadota</taxon>
        <taxon>Alphaproteobacteria</taxon>
        <taxon>Rhodospirillales</taxon>
        <taxon>Terasakiellaceae</taxon>
        <taxon>Terasakiella</taxon>
    </lineage>
</organism>
<feature type="transmembrane region" description="Helical" evidence="6">
    <location>
        <begin position="63"/>
        <end position="84"/>
    </location>
</feature>
<dbReference type="AlphaFoldDB" id="A0A917FG13"/>
<dbReference type="GO" id="GO:0035435">
    <property type="term" value="P:phosphate ion transmembrane transport"/>
    <property type="evidence" value="ECO:0007669"/>
    <property type="project" value="TreeGrafter"/>
</dbReference>
<sequence length="509" mass="53616">MAENPLPSGDLKKLDKELKNISRFEDAVQEISRGNLKFGICILFLVMVGFFAFTQVADASNQVFIVLAGLLGAYMALNIGANDVANNIGPAVGSKALTMTGALIIAAVFEAAGAIIAGGDVVSTVRKGIVNPAAMESDVMFIHAMMSALFAAALWVNLATFIGAPVSTTHSVVGGVMGAGIAATGLGAVNWATMGKIAASWVISPVMGGIIAAAFLALIKFQILFKEDKVTAAKKWVPVLVGFMAGAFAMYLTMKGLKKLWKPSGEVVMLIGLVFFVSTWVIVKPVVAKAAEKIENRRRAVSDLFTIPLIFSAALLSFAHGANDVANAVGPLAAVVGVASGADMTGNVGLPMWILVVGALGIAAGLLLFGPKLVRTVGEKITKLDRARAYCVALSAAITVIIASALGLPVSSTHIAVGGVFGVGFFREFLNNKKKRERLEKVLPEAGEPGVDKGRGEALERLTKKQEKSRRRKLVRRQHLTTIVAAWLITVPLSALLAAILYWMMSTLM</sequence>
<reference evidence="8" key="1">
    <citation type="journal article" date="2014" name="Int. J. Syst. Evol. Microbiol.">
        <title>Complete genome sequence of Corynebacterium casei LMG S-19264T (=DSM 44701T), isolated from a smear-ripened cheese.</title>
        <authorList>
            <consortium name="US DOE Joint Genome Institute (JGI-PGF)"/>
            <person name="Walter F."/>
            <person name="Albersmeier A."/>
            <person name="Kalinowski J."/>
            <person name="Ruckert C."/>
        </authorList>
    </citation>
    <scope>NUCLEOTIDE SEQUENCE</scope>
    <source>
        <strain evidence="8">CGMCC 1.15254</strain>
    </source>
</reference>
<evidence type="ECO:0000313" key="9">
    <source>
        <dbReference type="Proteomes" id="UP000632498"/>
    </source>
</evidence>
<feature type="transmembrane region" description="Helical" evidence="6">
    <location>
        <begin position="198"/>
        <end position="224"/>
    </location>
</feature>
<feature type="transmembrane region" description="Helical" evidence="6">
    <location>
        <begin position="96"/>
        <end position="119"/>
    </location>
</feature>
<dbReference type="InterPro" id="IPR001204">
    <property type="entry name" value="Phos_transporter"/>
</dbReference>
<gene>
    <name evidence="8" type="ORF">GCM10011332_27950</name>
</gene>
<comment type="caution">
    <text evidence="8">The sequence shown here is derived from an EMBL/GenBank/DDBJ whole genome shotgun (WGS) entry which is preliminary data.</text>
</comment>
<name>A0A917FG13_9PROT</name>
<keyword evidence="3 6" id="KW-0812">Transmembrane</keyword>
<evidence type="ECO:0000256" key="6">
    <source>
        <dbReference type="RuleBase" id="RU363058"/>
    </source>
</evidence>
<accession>A0A917FG13</accession>
<evidence type="ECO:0000256" key="2">
    <source>
        <dbReference type="ARBA" id="ARBA00022448"/>
    </source>
</evidence>
<feature type="transmembrane region" description="Helical" evidence="6">
    <location>
        <begin position="350"/>
        <end position="369"/>
    </location>
</feature>
<feature type="compositionally biased region" description="Basic and acidic residues" evidence="7">
    <location>
        <begin position="450"/>
        <end position="465"/>
    </location>
</feature>
<comment type="subcellular location">
    <subcellularLocation>
        <location evidence="1 6">Membrane</location>
        <topology evidence="1 6">Multi-pass membrane protein</topology>
    </subcellularLocation>
</comment>
<keyword evidence="9" id="KW-1185">Reference proteome</keyword>
<evidence type="ECO:0000313" key="8">
    <source>
        <dbReference type="EMBL" id="GGF72382.1"/>
    </source>
</evidence>
<feature type="transmembrane region" description="Helical" evidence="6">
    <location>
        <begin position="236"/>
        <end position="254"/>
    </location>
</feature>
<evidence type="ECO:0000256" key="7">
    <source>
        <dbReference type="SAM" id="MobiDB-lite"/>
    </source>
</evidence>
<evidence type="ECO:0000256" key="3">
    <source>
        <dbReference type="ARBA" id="ARBA00022692"/>
    </source>
</evidence>
<dbReference type="RefSeq" id="WP_188666364.1">
    <property type="nucleotide sequence ID" value="NZ_BMHV01000024.1"/>
</dbReference>
<dbReference type="GO" id="GO:0016020">
    <property type="term" value="C:membrane"/>
    <property type="evidence" value="ECO:0007669"/>
    <property type="project" value="UniProtKB-SubCell"/>
</dbReference>
<evidence type="ECO:0000256" key="5">
    <source>
        <dbReference type="ARBA" id="ARBA00023136"/>
    </source>
</evidence>
<comment type="similarity">
    <text evidence="6">Belongs to the inorganic phosphate transporter (PiT) (TC 2.A.20) family.</text>
</comment>
<feature type="transmembrane region" description="Helical" evidence="6">
    <location>
        <begin position="266"/>
        <end position="283"/>
    </location>
</feature>
<feature type="region of interest" description="Disordered" evidence="7">
    <location>
        <begin position="446"/>
        <end position="465"/>
    </location>
</feature>
<reference evidence="8" key="2">
    <citation type="submission" date="2020-09" db="EMBL/GenBank/DDBJ databases">
        <authorList>
            <person name="Sun Q."/>
            <person name="Zhou Y."/>
        </authorList>
    </citation>
    <scope>NUCLEOTIDE SEQUENCE</scope>
    <source>
        <strain evidence="8">CGMCC 1.15254</strain>
    </source>
</reference>
<keyword evidence="4 6" id="KW-1133">Transmembrane helix</keyword>
<dbReference type="GO" id="GO:0005315">
    <property type="term" value="F:phosphate transmembrane transporter activity"/>
    <property type="evidence" value="ECO:0007669"/>
    <property type="project" value="InterPro"/>
</dbReference>
<evidence type="ECO:0000256" key="1">
    <source>
        <dbReference type="ARBA" id="ARBA00004141"/>
    </source>
</evidence>